<keyword evidence="1" id="KW-1133">Transmembrane helix</keyword>
<gene>
    <name evidence="2" type="ORF">GCM10017668_12640</name>
</gene>
<dbReference type="Proteomes" id="UP000516373">
    <property type="component" value="Chromosome"/>
</dbReference>
<feature type="transmembrane region" description="Helical" evidence="1">
    <location>
        <begin position="219"/>
        <end position="238"/>
    </location>
</feature>
<dbReference type="NCBIfam" id="NF038012">
    <property type="entry name" value="DMT_1"/>
    <property type="match status" value="1"/>
</dbReference>
<organism evidence="2 3">
    <name type="scientific">Streptomyces tuirus</name>
    <dbReference type="NCBI Taxonomy" id="68278"/>
    <lineage>
        <taxon>Bacteria</taxon>
        <taxon>Bacillati</taxon>
        <taxon>Actinomycetota</taxon>
        <taxon>Actinomycetes</taxon>
        <taxon>Kitasatosporales</taxon>
        <taxon>Streptomycetaceae</taxon>
        <taxon>Streptomyces</taxon>
    </lineage>
</organism>
<sequence length="357" mass="36844">MRRAYDFSVSSFVMHLIARAATAPDDGMTYGPAGETGRYSRPLRNREPDLTIEVHRVSVLVLALALGAACCLGFGFVLQQNAAQRAPLSDFLSFRLLLDLVKVPRWLGGIALMVAGMGLGAAALGQGELSLVEPLLATNLLFALALSRKQTRQPLGRQGWAGLLLLAGGVTAFIVAGQPEGGAATADPVRQWLIIGAMIGLALILTTHGKRSRLSSGPVLLALAAGLLYGVQDALTRVSGQKAADGGFAELLTGWEPYAVLALGVTGLVLVQSAFETASLRKSLPALTAAQPLAGIVCGVGFLGDRLRTDAVALSWEAGGLLAVVAGIVLLGLHPAMPQGAPERARVAAPAVSPASP</sequence>
<dbReference type="AlphaFoldDB" id="A0A7G1N9K9"/>
<evidence type="ECO:0000313" key="2">
    <source>
        <dbReference type="EMBL" id="BCL19421.1"/>
    </source>
</evidence>
<dbReference type="KEGG" id="stui:GCM10017668_12640"/>
<keyword evidence="1" id="KW-0472">Membrane</keyword>
<protein>
    <recommendedName>
        <fullName evidence="4">Integral membrane protein</fullName>
    </recommendedName>
</protein>
<accession>A0A7G1N9K9</accession>
<evidence type="ECO:0000313" key="3">
    <source>
        <dbReference type="Proteomes" id="UP000516373"/>
    </source>
</evidence>
<evidence type="ECO:0000256" key="1">
    <source>
        <dbReference type="SAM" id="Phobius"/>
    </source>
</evidence>
<dbReference type="PANTHER" id="PTHR40761:SF1">
    <property type="entry name" value="CONSERVED INTEGRAL MEMBRANE ALANINE VALINE AND LEUCINE RICH PROTEIN-RELATED"/>
    <property type="match status" value="1"/>
</dbReference>
<keyword evidence="1" id="KW-0812">Transmembrane</keyword>
<feature type="transmembrane region" description="Helical" evidence="1">
    <location>
        <begin position="287"/>
        <end position="304"/>
    </location>
</feature>
<evidence type="ECO:0008006" key="4">
    <source>
        <dbReference type="Google" id="ProtNLM"/>
    </source>
</evidence>
<feature type="transmembrane region" description="Helical" evidence="1">
    <location>
        <begin position="57"/>
        <end position="78"/>
    </location>
</feature>
<feature type="transmembrane region" description="Helical" evidence="1">
    <location>
        <begin position="159"/>
        <end position="177"/>
    </location>
</feature>
<feature type="transmembrane region" description="Helical" evidence="1">
    <location>
        <begin position="106"/>
        <end position="125"/>
    </location>
</feature>
<feature type="transmembrane region" description="Helical" evidence="1">
    <location>
        <begin position="131"/>
        <end position="147"/>
    </location>
</feature>
<feature type="transmembrane region" description="Helical" evidence="1">
    <location>
        <begin position="258"/>
        <end position="275"/>
    </location>
</feature>
<feature type="transmembrane region" description="Helical" evidence="1">
    <location>
        <begin position="316"/>
        <end position="336"/>
    </location>
</feature>
<feature type="transmembrane region" description="Helical" evidence="1">
    <location>
        <begin position="189"/>
        <end position="207"/>
    </location>
</feature>
<name>A0A7G1N9K9_9ACTN</name>
<dbReference type="EMBL" id="AP023439">
    <property type="protein sequence ID" value="BCL19421.1"/>
    <property type="molecule type" value="Genomic_DNA"/>
</dbReference>
<proteinExistence type="predicted"/>
<dbReference type="PANTHER" id="PTHR40761">
    <property type="entry name" value="CONSERVED INTEGRAL MEMBRANE ALANINE VALINE AND LEUCINE RICH PROTEIN-RELATED"/>
    <property type="match status" value="1"/>
</dbReference>
<reference evidence="2 3" key="1">
    <citation type="journal article" date="2014" name="Int. J. Syst. Evol. Microbiol.">
        <title>Complete genome sequence of Corynebacterium casei LMG S-19264T (=DSM 44701T), isolated from a smear-ripened cheese.</title>
        <authorList>
            <consortium name="US DOE Joint Genome Institute (JGI-PGF)"/>
            <person name="Walter F."/>
            <person name="Albersmeier A."/>
            <person name="Kalinowski J."/>
            <person name="Ruckert C."/>
        </authorList>
    </citation>
    <scope>NUCLEOTIDE SEQUENCE [LARGE SCALE GENOMIC DNA]</scope>
    <source>
        <strain evidence="2 3">JCM 4255</strain>
    </source>
</reference>